<feature type="domain" description="IrrE N-terminal-like" evidence="1">
    <location>
        <begin position="34"/>
        <end position="110"/>
    </location>
</feature>
<reference evidence="2" key="2">
    <citation type="submission" date="2021-04" db="EMBL/GenBank/DDBJ databases">
        <authorList>
            <person name="Gilroy R."/>
        </authorList>
    </citation>
    <scope>NUCLEOTIDE SEQUENCE</scope>
    <source>
        <strain evidence="2">12435</strain>
    </source>
</reference>
<evidence type="ECO:0000313" key="2">
    <source>
        <dbReference type="EMBL" id="HIW02755.1"/>
    </source>
</evidence>
<dbReference type="AlphaFoldDB" id="A0A9D1Q010"/>
<proteinExistence type="predicted"/>
<accession>A0A9D1Q010</accession>
<evidence type="ECO:0000259" key="1">
    <source>
        <dbReference type="Pfam" id="PF06114"/>
    </source>
</evidence>
<dbReference type="Proteomes" id="UP000823990">
    <property type="component" value="Unassembled WGS sequence"/>
</dbReference>
<dbReference type="InterPro" id="IPR010359">
    <property type="entry name" value="IrrE_HExxH"/>
</dbReference>
<dbReference type="Pfam" id="PF06114">
    <property type="entry name" value="Peptidase_M78"/>
    <property type="match status" value="1"/>
</dbReference>
<protein>
    <submittedName>
        <fullName evidence="2">ImmA/IrrE family metallo-endopeptidase</fullName>
    </submittedName>
</protein>
<gene>
    <name evidence="2" type="ORF">H9892_05385</name>
</gene>
<dbReference type="Gene3D" id="1.10.10.2910">
    <property type="match status" value="1"/>
</dbReference>
<dbReference type="EMBL" id="DXHS01000083">
    <property type="protein sequence ID" value="HIW02755.1"/>
    <property type="molecule type" value="Genomic_DNA"/>
</dbReference>
<comment type="caution">
    <text evidence="2">The sequence shown here is derived from an EMBL/GenBank/DDBJ whole genome shotgun (WGS) entry which is preliminary data.</text>
</comment>
<organism evidence="2 3">
    <name type="scientific">Candidatus Protoclostridium stercorigallinarum</name>
    <dbReference type="NCBI Taxonomy" id="2838741"/>
    <lineage>
        <taxon>Bacteria</taxon>
        <taxon>Bacillati</taxon>
        <taxon>Bacillota</taxon>
        <taxon>Clostridia</taxon>
        <taxon>Candidatus Protoclostridium</taxon>
    </lineage>
</organism>
<reference evidence="2" key="1">
    <citation type="journal article" date="2021" name="PeerJ">
        <title>Extensive microbial diversity within the chicken gut microbiome revealed by metagenomics and culture.</title>
        <authorList>
            <person name="Gilroy R."/>
            <person name="Ravi A."/>
            <person name="Getino M."/>
            <person name="Pursley I."/>
            <person name="Horton D.L."/>
            <person name="Alikhan N.F."/>
            <person name="Baker D."/>
            <person name="Gharbi K."/>
            <person name="Hall N."/>
            <person name="Watson M."/>
            <person name="Adriaenssens E.M."/>
            <person name="Foster-Nyarko E."/>
            <person name="Jarju S."/>
            <person name="Secka A."/>
            <person name="Antonio M."/>
            <person name="Oren A."/>
            <person name="Chaudhuri R.R."/>
            <person name="La Ragione R."/>
            <person name="Hildebrand F."/>
            <person name="Pallen M.J."/>
        </authorList>
    </citation>
    <scope>NUCLEOTIDE SEQUENCE</scope>
    <source>
        <strain evidence="2">12435</strain>
    </source>
</reference>
<sequence>MGIKTIPYSSLAAQTYAELISKPGTEKGFTIAGKCDNGKVTYTVYYNDVDMTRQACRFTLAHEIKHIANNDFLKKELTEADEQLAEYFAKCLLAPQAIIIAERLSPPDDYVSHFDISVTAASIWFGAVEKRKYRFGELHLFDPEKEYLEEIGYGW</sequence>
<evidence type="ECO:0000313" key="3">
    <source>
        <dbReference type="Proteomes" id="UP000823990"/>
    </source>
</evidence>
<name>A0A9D1Q010_9FIRM</name>